<comment type="cofactor">
    <cofactor evidence="1">
        <name>Zn(2+)</name>
        <dbReference type="ChEBI" id="CHEBI:29105"/>
    </cofactor>
</comment>
<sequence length="357" mass="40314">MKVFSLISISVWLYGVVSSFDSISTDIQFCKQLPKLECSHAHLNGSIPRHKFLELRAIAAEKHPELASEFLFDSHTIEHTARFFGAFQNDIYKVTDNPKAVTAATMSVLESFEKDGCIYLELRTTPRNCESMDKAQYLDTVLKAIESYDQSNMRVRLLVSVDWKHSTEEALAIIELAQKERGRGIVGIDVCGNPTLSGRYRELIPALRKAQEEYGLKVTVHFSEIEAQGPYLDHQLSELKPDRLGHATFLTDSAQQHVITNKLPIEICITSNVLGKTVKSVEEHHLRWAVKNGVPVLISTDDTLLFETTSANEYQLALQILGGDRALLLKQMKIGIEQTFGTDEDKAWMRRKMDAFE</sequence>
<keyword evidence="4" id="KW-0378">Hydrolase</keyword>
<dbReference type="Pfam" id="PF00962">
    <property type="entry name" value="A_deaminase"/>
    <property type="match status" value="1"/>
</dbReference>
<dbReference type="KEGG" id="mlr:MELLADRAFT_88931"/>
<dbReference type="GO" id="GO:0046103">
    <property type="term" value="P:inosine biosynthetic process"/>
    <property type="evidence" value="ECO:0007669"/>
    <property type="project" value="TreeGrafter"/>
</dbReference>
<accession>F4R6B3</accession>
<evidence type="ECO:0000313" key="10">
    <source>
        <dbReference type="EMBL" id="EGG11849.1"/>
    </source>
</evidence>
<dbReference type="GO" id="GO:0004000">
    <property type="term" value="F:adenosine deaminase activity"/>
    <property type="evidence" value="ECO:0007669"/>
    <property type="project" value="TreeGrafter"/>
</dbReference>
<dbReference type="InterPro" id="IPR001365">
    <property type="entry name" value="A_deaminase_dom"/>
</dbReference>
<dbReference type="OrthoDB" id="272271at2759"/>
<evidence type="ECO:0000313" key="11">
    <source>
        <dbReference type="Proteomes" id="UP000001072"/>
    </source>
</evidence>
<dbReference type="HOGENOM" id="CLU_039228_3_0_1"/>
<dbReference type="InParanoid" id="F4R6B3"/>
<evidence type="ECO:0000256" key="7">
    <source>
        <dbReference type="ARBA" id="ARBA00048787"/>
    </source>
</evidence>
<evidence type="ECO:0000256" key="3">
    <source>
        <dbReference type="ARBA" id="ARBA00022723"/>
    </source>
</evidence>
<feature type="chain" id="PRO_5003320628" description="Adenosine deaminase domain-containing protein" evidence="8">
    <location>
        <begin position="20"/>
        <end position="357"/>
    </location>
</feature>
<dbReference type="AlphaFoldDB" id="F4R6B3"/>
<protein>
    <recommendedName>
        <fullName evidence="9">Adenosine deaminase domain-containing protein</fullName>
    </recommendedName>
</protein>
<keyword evidence="8" id="KW-0732">Signal</keyword>
<keyword evidence="3" id="KW-0479">Metal-binding</keyword>
<dbReference type="STRING" id="747676.F4R6B3"/>
<evidence type="ECO:0000256" key="1">
    <source>
        <dbReference type="ARBA" id="ARBA00001947"/>
    </source>
</evidence>
<comment type="catalytic activity">
    <reaction evidence="7">
        <text>N(6)-methyl-AMP + H2O + H(+) = IMP + methylamine</text>
        <dbReference type="Rhea" id="RHEA:16001"/>
        <dbReference type="ChEBI" id="CHEBI:15377"/>
        <dbReference type="ChEBI" id="CHEBI:15378"/>
        <dbReference type="ChEBI" id="CHEBI:58053"/>
        <dbReference type="ChEBI" id="CHEBI:59338"/>
        <dbReference type="ChEBI" id="CHEBI:144842"/>
    </reaction>
    <physiologicalReaction direction="left-to-right" evidence="7">
        <dbReference type="Rhea" id="RHEA:16002"/>
    </physiologicalReaction>
</comment>
<dbReference type="GeneID" id="18935037"/>
<dbReference type="Proteomes" id="UP000001072">
    <property type="component" value="Unassembled WGS sequence"/>
</dbReference>
<evidence type="ECO:0000256" key="8">
    <source>
        <dbReference type="SAM" id="SignalP"/>
    </source>
</evidence>
<dbReference type="GO" id="GO:0006154">
    <property type="term" value="P:adenosine catabolic process"/>
    <property type="evidence" value="ECO:0007669"/>
    <property type="project" value="TreeGrafter"/>
</dbReference>
<feature type="signal peptide" evidence="8">
    <location>
        <begin position="1"/>
        <end position="19"/>
    </location>
</feature>
<dbReference type="SUPFAM" id="SSF51556">
    <property type="entry name" value="Metallo-dependent hydrolases"/>
    <property type="match status" value="1"/>
</dbReference>
<dbReference type="GO" id="GO:0046872">
    <property type="term" value="F:metal ion binding"/>
    <property type="evidence" value="ECO:0007669"/>
    <property type="project" value="UniProtKB-KW"/>
</dbReference>
<comment type="similarity">
    <text evidence="2">Belongs to the metallo-dependent hydrolases superfamily. Adenosine and AMP deaminases family.</text>
</comment>
<dbReference type="VEuPathDB" id="FungiDB:MELLADRAFT_88931"/>
<dbReference type="Gene3D" id="3.20.20.140">
    <property type="entry name" value="Metal-dependent hydrolases"/>
    <property type="match status" value="1"/>
</dbReference>
<dbReference type="InterPro" id="IPR032466">
    <property type="entry name" value="Metal_Hydrolase"/>
</dbReference>
<name>F4R6B3_MELLP</name>
<dbReference type="InterPro" id="IPR006330">
    <property type="entry name" value="Ado/ade_deaminase"/>
</dbReference>
<reference evidence="11" key="1">
    <citation type="journal article" date="2011" name="Proc. Natl. Acad. Sci. U.S.A.">
        <title>Obligate biotrophy features unraveled by the genomic analysis of rust fungi.</title>
        <authorList>
            <person name="Duplessis S."/>
            <person name="Cuomo C.A."/>
            <person name="Lin Y.-C."/>
            <person name="Aerts A."/>
            <person name="Tisserant E."/>
            <person name="Veneault-Fourrey C."/>
            <person name="Joly D.L."/>
            <person name="Hacquard S."/>
            <person name="Amselem J."/>
            <person name="Cantarel B.L."/>
            <person name="Chiu R."/>
            <person name="Coutinho P.M."/>
            <person name="Feau N."/>
            <person name="Field M."/>
            <person name="Frey P."/>
            <person name="Gelhaye E."/>
            <person name="Goldberg J."/>
            <person name="Grabherr M.G."/>
            <person name="Kodira C.D."/>
            <person name="Kohler A."/>
            <person name="Kuees U."/>
            <person name="Lindquist E.A."/>
            <person name="Lucas S.M."/>
            <person name="Mago R."/>
            <person name="Mauceli E."/>
            <person name="Morin E."/>
            <person name="Murat C."/>
            <person name="Pangilinan J.L."/>
            <person name="Park R."/>
            <person name="Pearson M."/>
            <person name="Quesneville H."/>
            <person name="Rouhier N."/>
            <person name="Sakthikumar S."/>
            <person name="Salamov A.A."/>
            <person name="Schmutz J."/>
            <person name="Selles B."/>
            <person name="Shapiro H."/>
            <person name="Tanguay P."/>
            <person name="Tuskan G.A."/>
            <person name="Henrissat B."/>
            <person name="Van de Peer Y."/>
            <person name="Rouze P."/>
            <person name="Ellis J.G."/>
            <person name="Dodds P.N."/>
            <person name="Schein J.E."/>
            <person name="Zhong S."/>
            <person name="Hamelin R.C."/>
            <person name="Grigoriev I.V."/>
            <person name="Szabo L.J."/>
            <person name="Martin F."/>
        </authorList>
    </citation>
    <scope>NUCLEOTIDE SEQUENCE [LARGE SCALE GENOMIC DNA]</scope>
    <source>
        <strain evidence="11">98AG31 / pathotype 3-4-7</strain>
    </source>
</reference>
<evidence type="ECO:0000256" key="5">
    <source>
        <dbReference type="ARBA" id="ARBA00022833"/>
    </source>
</evidence>
<keyword evidence="11" id="KW-1185">Reference proteome</keyword>
<proteinExistence type="inferred from homology"/>
<dbReference type="RefSeq" id="XP_007404224.1">
    <property type="nucleotide sequence ID" value="XM_007404162.1"/>
</dbReference>
<evidence type="ECO:0000256" key="6">
    <source>
        <dbReference type="ARBA" id="ARBA00023080"/>
    </source>
</evidence>
<dbReference type="eggNOG" id="KOG1097">
    <property type="taxonomic scope" value="Eukaryota"/>
</dbReference>
<dbReference type="EMBL" id="GL883091">
    <property type="protein sequence ID" value="EGG11849.1"/>
    <property type="molecule type" value="Genomic_DNA"/>
</dbReference>
<dbReference type="PANTHER" id="PTHR11409:SF42">
    <property type="entry name" value="ADENOSINE DEAMINASE-LIKE PROTEIN"/>
    <property type="match status" value="1"/>
</dbReference>
<dbReference type="GO" id="GO:0009117">
    <property type="term" value="P:nucleotide metabolic process"/>
    <property type="evidence" value="ECO:0007669"/>
    <property type="project" value="UniProtKB-KW"/>
</dbReference>
<evidence type="ECO:0000256" key="4">
    <source>
        <dbReference type="ARBA" id="ARBA00022801"/>
    </source>
</evidence>
<keyword evidence="5" id="KW-0862">Zinc</keyword>
<evidence type="ECO:0000256" key="2">
    <source>
        <dbReference type="ARBA" id="ARBA00006676"/>
    </source>
</evidence>
<feature type="domain" description="Adenosine deaminase" evidence="9">
    <location>
        <begin position="39"/>
        <end position="354"/>
    </location>
</feature>
<gene>
    <name evidence="10" type="ORF">MELLADRAFT_88931</name>
</gene>
<organism evidence="11">
    <name type="scientific">Melampsora larici-populina (strain 98AG31 / pathotype 3-4-7)</name>
    <name type="common">Poplar leaf rust fungus</name>
    <dbReference type="NCBI Taxonomy" id="747676"/>
    <lineage>
        <taxon>Eukaryota</taxon>
        <taxon>Fungi</taxon>
        <taxon>Dikarya</taxon>
        <taxon>Basidiomycota</taxon>
        <taxon>Pucciniomycotina</taxon>
        <taxon>Pucciniomycetes</taxon>
        <taxon>Pucciniales</taxon>
        <taxon>Melampsoraceae</taxon>
        <taxon>Melampsora</taxon>
    </lineage>
</organism>
<evidence type="ECO:0000259" key="9">
    <source>
        <dbReference type="Pfam" id="PF00962"/>
    </source>
</evidence>
<keyword evidence="6" id="KW-0546">Nucleotide metabolism</keyword>
<dbReference type="PANTHER" id="PTHR11409">
    <property type="entry name" value="ADENOSINE DEAMINASE"/>
    <property type="match status" value="1"/>
</dbReference>